<accession>A0A6P0U914</accession>
<name>A0A6P0U914_9FLAO</name>
<organism evidence="1 2">
    <name type="scientific">Muriicola jejuensis</name>
    <dbReference type="NCBI Taxonomy" id="504488"/>
    <lineage>
        <taxon>Bacteria</taxon>
        <taxon>Pseudomonadati</taxon>
        <taxon>Bacteroidota</taxon>
        <taxon>Flavobacteriia</taxon>
        <taxon>Flavobacteriales</taxon>
        <taxon>Flavobacteriaceae</taxon>
        <taxon>Muriicola</taxon>
    </lineage>
</organism>
<dbReference type="Proteomes" id="UP000468443">
    <property type="component" value="Unassembled WGS sequence"/>
</dbReference>
<dbReference type="EMBL" id="JAABOP010000001">
    <property type="protein sequence ID" value="NER09032.1"/>
    <property type="molecule type" value="Genomic_DNA"/>
</dbReference>
<evidence type="ECO:0000313" key="1">
    <source>
        <dbReference type="EMBL" id="NER09032.1"/>
    </source>
</evidence>
<gene>
    <name evidence="1" type="ORF">GWK09_00750</name>
</gene>
<protein>
    <submittedName>
        <fullName evidence="1">Uncharacterized protein</fullName>
    </submittedName>
</protein>
<sequence>MKHSLLLLFLMFLWGCNDGDLQIEMIDFDDVALQTCETTVTTETTVFFKISGDESLILKLQNGLLLNQESQDTLVSSIPGQSSLVYRIFNATVSKTYFCDPFPPAEPTVREEIEAVSGEVLVTTIRNATDTTLYEHTIRLRDVTLISEQGERITDTSIDEFGSVTTKE</sequence>
<comment type="caution">
    <text evidence="1">The sequence shown here is derived from an EMBL/GenBank/DDBJ whole genome shotgun (WGS) entry which is preliminary data.</text>
</comment>
<dbReference type="AlphaFoldDB" id="A0A6P0U914"/>
<evidence type="ECO:0000313" key="2">
    <source>
        <dbReference type="Proteomes" id="UP000468443"/>
    </source>
</evidence>
<dbReference type="RefSeq" id="WP_163691116.1">
    <property type="nucleotide sequence ID" value="NZ_FXTW01000001.1"/>
</dbReference>
<keyword evidence="2" id="KW-1185">Reference proteome</keyword>
<proteinExistence type="predicted"/>
<reference evidence="1 2" key="1">
    <citation type="submission" date="2020-01" db="EMBL/GenBank/DDBJ databases">
        <title>Muriicola jejuensis KCTC 22299.</title>
        <authorList>
            <person name="Wang G."/>
        </authorList>
    </citation>
    <scope>NUCLEOTIDE SEQUENCE [LARGE SCALE GENOMIC DNA]</scope>
    <source>
        <strain evidence="1 2">KCTC 22299</strain>
    </source>
</reference>